<dbReference type="Gene3D" id="3.90.380.10">
    <property type="entry name" value="Naphthalene 1,2-dioxygenase Alpha Subunit, Chain A, domain 1"/>
    <property type="match status" value="2"/>
</dbReference>
<dbReference type="InterPro" id="IPR001663">
    <property type="entry name" value="Rng_hydr_dOase-A"/>
</dbReference>
<keyword evidence="10" id="KW-1185">Reference proteome</keyword>
<dbReference type="GO" id="GO:0005506">
    <property type="term" value="F:iron ion binding"/>
    <property type="evidence" value="ECO:0007669"/>
    <property type="project" value="InterPro"/>
</dbReference>
<name>A0A4Y9RMW5_9BURK</name>
<dbReference type="Pfam" id="PF00848">
    <property type="entry name" value="Ring_hydroxyl_A"/>
    <property type="match status" value="1"/>
</dbReference>
<evidence type="ECO:0000256" key="6">
    <source>
        <dbReference type="ARBA" id="ARBA00023004"/>
    </source>
</evidence>
<sequence length="369" mass="42456">MSDLATHAKLARSRAQLPVDVYFDAALLQRELQLLFKNGPRYVGHELMVPEVGDYATMLGENEGRMLVRNANGVEILSNVCRHRQALMFNGRGHADNIVCPLHRWTYDLKGELIGAPHFPDTPCLNLPKTQLQSWNGMLFEQNGYDVNARLKQLSVATDLDFSGYMFDHVEVMECNYNWKTFIEVYLEDYHVEPFHPGLGGFVNCDNLRWEFGQDYSVQTVGVNRELVKPGSKIYKRWQEQVLKFNNGVAPDKGAIWLTLYPNIMVEWYPHVLVVSTLIPEGPQKTKNVIEFYYPEEIVLFERDFIDAERAAYMETVKEDDEIALRMDAGRQALLARGENDGGPYQSPMEDGMQHFHEWYRSHIEVGSV</sequence>
<keyword evidence="6" id="KW-0408">Iron</keyword>
<evidence type="ECO:0000256" key="1">
    <source>
        <dbReference type="ARBA" id="ARBA00001962"/>
    </source>
</evidence>
<dbReference type="Gene3D" id="2.102.10.10">
    <property type="entry name" value="Rieske [2Fe-2S] iron-sulphur domain"/>
    <property type="match status" value="1"/>
</dbReference>
<comment type="caution">
    <text evidence="9">The sequence shown here is derived from an EMBL/GenBank/DDBJ whole genome shotgun (WGS) entry which is preliminary data.</text>
</comment>
<dbReference type="GO" id="GO:0051537">
    <property type="term" value="F:2 iron, 2 sulfur cluster binding"/>
    <property type="evidence" value="ECO:0007669"/>
    <property type="project" value="UniProtKB-KW"/>
</dbReference>
<keyword evidence="5" id="KW-0560">Oxidoreductase</keyword>
<dbReference type="InterPro" id="IPR036922">
    <property type="entry name" value="Rieske_2Fe-2S_sf"/>
</dbReference>
<evidence type="ECO:0000256" key="7">
    <source>
        <dbReference type="ARBA" id="ARBA00023014"/>
    </source>
</evidence>
<evidence type="ECO:0000256" key="3">
    <source>
        <dbReference type="ARBA" id="ARBA00022714"/>
    </source>
</evidence>
<dbReference type="InterPro" id="IPR015879">
    <property type="entry name" value="Ring_hydroxy_dOase_asu_C_dom"/>
</dbReference>
<dbReference type="PANTHER" id="PTHR43756">
    <property type="entry name" value="CHOLINE MONOOXYGENASE, CHLOROPLASTIC"/>
    <property type="match status" value="1"/>
</dbReference>
<comment type="cofactor">
    <cofactor evidence="1">
        <name>Fe cation</name>
        <dbReference type="ChEBI" id="CHEBI:24875"/>
    </cofactor>
</comment>
<keyword evidence="9" id="KW-0223">Dioxygenase</keyword>
<dbReference type="AlphaFoldDB" id="A0A4Y9RMW5"/>
<keyword evidence="7" id="KW-0411">Iron-sulfur</keyword>
<dbReference type="InterPro" id="IPR017941">
    <property type="entry name" value="Rieske_2Fe-2S"/>
</dbReference>
<dbReference type="CDD" id="cd03469">
    <property type="entry name" value="Rieske_RO_Alpha_N"/>
    <property type="match status" value="1"/>
</dbReference>
<dbReference type="OrthoDB" id="9769355at2"/>
<dbReference type="GO" id="GO:0051213">
    <property type="term" value="F:dioxygenase activity"/>
    <property type="evidence" value="ECO:0007669"/>
    <property type="project" value="UniProtKB-KW"/>
</dbReference>
<keyword evidence="4" id="KW-0479">Metal-binding</keyword>
<keyword evidence="3" id="KW-0001">2Fe-2S</keyword>
<dbReference type="CDD" id="cd00680">
    <property type="entry name" value="RHO_alpha_C"/>
    <property type="match status" value="1"/>
</dbReference>
<organism evidence="9 10">
    <name type="scientific">Zemynaea arenosa</name>
    <dbReference type="NCBI Taxonomy" id="2561931"/>
    <lineage>
        <taxon>Bacteria</taxon>
        <taxon>Pseudomonadati</taxon>
        <taxon>Pseudomonadota</taxon>
        <taxon>Betaproteobacteria</taxon>
        <taxon>Burkholderiales</taxon>
        <taxon>Oxalobacteraceae</taxon>
        <taxon>Telluria group</taxon>
        <taxon>Zemynaea</taxon>
    </lineage>
</organism>
<evidence type="ECO:0000259" key="8">
    <source>
        <dbReference type="PROSITE" id="PS51296"/>
    </source>
</evidence>
<reference evidence="9 10" key="1">
    <citation type="submission" date="2019-03" db="EMBL/GenBank/DDBJ databases">
        <title>Draft Genome Sequence of Massilia arenosa sp. nov., a Novel Massilia Species Isolated from a Sandy-loam Maize Soil.</title>
        <authorList>
            <person name="Raths R."/>
            <person name="Peta V."/>
            <person name="Bucking H."/>
        </authorList>
    </citation>
    <scope>NUCLEOTIDE SEQUENCE [LARGE SCALE GENOMIC DNA]</scope>
    <source>
        <strain evidence="9 10">MC02</strain>
    </source>
</reference>
<evidence type="ECO:0000256" key="5">
    <source>
        <dbReference type="ARBA" id="ARBA00023002"/>
    </source>
</evidence>
<evidence type="ECO:0000256" key="4">
    <source>
        <dbReference type="ARBA" id="ARBA00022723"/>
    </source>
</evidence>
<dbReference type="EMBL" id="SPVF01000275">
    <property type="protein sequence ID" value="TFW10627.1"/>
    <property type="molecule type" value="Genomic_DNA"/>
</dbReference>
<dbReference type="PANTHER" id="PTHR43756:SF5">
    <property type="entry name" value="CHOLINE MONOOXYGENASE, CHLOROPLASTIC"/>
    <property type="match status" value="1"/>
</dbReference>
<gene>
    <name evidence="9" type="ORF">E4L96_23240</name>
</gene>
<protein>
    <submittedName>
        <fullName evidence="9">Aromatic ring-hydroxylating dioxygenase subunit alpha</fullName>
    </submittedName>
</protein>
<dbReference type="SUPFAM" id="SSF55961">
    <property type="entry name" value="Bet v1-like"/>
    <property type="match status" value="1"/>
</dbReference>
<dbReference type="RefSeq" id="WP_135209602.1">
    <property type="nucleotide sequence ID" value="NZ_SPVF01000275.1"/>
</dbReference>
<evidence type="ECO:0000313" key="10">
    <source>
        <dbReference type="Proteomes" id="UP000298438"/>
    </source>
</evidence>
<dbReference type="PROSITE" id="PS51296">
    <property type="entry name" value="RIESKE"/>
    <property type="match status" value="1"/>
</dbReference>
<proteinExistence type="inferred from homology"/>
<dbReference type="Pfam" id="PF00355">
    <property type="entry name" value="Rieske"/>
    <property type="match status" value="1"/>
</dbReference>
<feature type="domain" description="Rieske" evidence="8">
    <location>
        <begin position="41"/>
        <end position="141"/>
    </location>
</feature>
<dbReference type="SUPFAM" id="SSF50022">
    <property type="entry name" value="ISP domain"/>
    <property type="match status" value="1"/>
</dbReference>
<dbReference type="Proteomes" id="UP000298438">
    <property type="component" value="Unassembled WGS sequence"/>
</dbReference>
<evidence type="ECO:0000313" key="9">
    <source>
        <dbReference type="EMBL" id="TFW10627.1"/>
    </source>
</evidence>
<evidence type="ECO:0000256" key="2">
    <source>
        <dbReference type="ARBA" id="ARBA00008751"/>
    </source>
</evidence>
<comment type="similarity">
    <text evidence="2">Belongs to the bacterial ring-hydroxylating dioxygenase alpha subunit family.</text>
</comment>
<accession>A0A4Y9RMW5</accession>